<name>A0A839UDC5_9HYPH</name>
<reference evidence="1 2" key="1">
    <citation type="submission" date="2020-08" db="EMBL/GenBank/DDBJ databases">
        <title>Genomic Encyclopedia of Type Strains, Phase III (KMG-III): the genomes of soil and plant-associated and newly described type strains.</title>
        <authorList>
            <person name="Whitman W."/>
        </authorList>
    </citation>
    <scope>NUCLEOTIDE SEQUENCE [LARGE SCALE GENOMIC DNA]</scope>
    <source>
        <strain evidence="1 2">CECT 7015</strain>
    </source>
</reference>
<dbReference type="CDD" id="cd07067">
    <property type="entry name" value="HP_PGM_like"/>
    <property type="match status" value="1"/>
</dbReference>
<dbReference type="Proteomes" id="UP000554520">
    <property type="component" value="Unassembled WGS sequence"/>
</dbReference>
<evidence type="ECO:0000313" key="2">
    <source>
        <dbReference type="Proteomes" id="UP000554520"/>
    </source>
</evidence>
<organism evidence="1 2">
    <name type="scientific">Phyllobacterium trifolii</name>
    <dbReference type="NCBI Taxonomy" id="300193"/>
    <lineage>
        <taxon>Bacteria</taxon>
        <taxon>Pseudomonadati</taxon>
        <taxon>Pseudomonadota</taxon>
        <taxon>Alphaproteobacteria</taxon>
        <taxon>Hyphomicrobiales</taxon>
        <taxon>Phyllobacteriaceae</taxon>
        <taxon>Phyllobacterium</taxon>
    </lineage>
</organism>
<comment type="caution">
    <text evidence="1">The sequence shown here is derived from an EMBL/GenBank/DDBJ whole genome shotgun (WGS) entry which is preliminary data.</text>
</comment>
<dbReference type="Gene3D" id="3.40.50.1240">
    <property type="entry name" value="Phosphoglycerate mutase-like"/>
    <property type="match status" value="1"/>
</dbReference>
<evidence type="ECO:0000313" key="1">
    <source>
        <dbReference type="EMBL" id="MBB3147955.1"/>
    </source>
</evidence>
<sequence>MMRRLMLLRHAKSDRPDNVDDHARPLAERGRRACPLMGAYMVEQGLLPDLAMISKARRTRETWELIRTVFPKDIMQIDEPRLYDASAKAILDVIHETPPDVEALLVVGHNPGLHELALKLIRTGSQQNLSRLQQKYPTAALVVIDFDASKWNVITESTGQLERFVTPKSISSGLSGLV</sequence>
<dbReference type="PANTHER" id="PTHR47623">
    <property type="entry name" value="OS09G0287300 PROTEIN"/>
    <property type="match status" value="1"/>
</dbReference>
<dbReference type="EMBL" id="JACHXN010000016">
    <property type="protein sequence ID" value="MBB3147955.1"/>
    <property type="molecule type" value="Genomic_DNA"/>
</dbReference>
<keyword evidence="2" id="KW-1185">Reference proteome</keyword>
<dbReference type="PANTHER" id="PTHR47623:SF1">
    <property type="entry name" value="OS09G0287300 PROTEIN"/>
    <property type="match status" value="1"/>
</dbReference>
<proteinExistence type="predicted"/>
<dbReference type="EC" id="3.1.3.-" evidence="1"/>
<protein>
    <submittedName>
        <fullName evidence="1">Phosphohistidine phosphatase</fullName>
        <ecNumber evidence="1">3.1.3.-</ecNumber>
    </submittedName>
</protein>
<gene>
    <name evidence="1" type="ORF">FHS21_004396</name>
</gene>
<dbReference type="InterPro" id="IPR013078">
    <property type="entry name" value="His_Pase_superF_clade-1"/>
</dbReference>
<keyword evidence="1" id="KW-0378">Hydrolase</keyword>
<dbReference type="SUPFAM" id="SSF53254">
    <property type="entry name" value="Phosphoglycerate mutase-like"/>
    <property type="match status" value="1"/>
</dbReference>
<dbReference type="InterPro" id="IPR029033">
    <property type="entry name" value="His_PPase_superfam"/>
</dbReference>
<accession>A0A839UDC5</accession>
<dbReference type="GO" id="GO:0016787">
    <property type="term" value="F:hydrolase activity"/>
    <property type="evidence" value="ECO:0007669"/>
    <property type="project" value="UniProtKB-KW"/>
</dbReference>
<dbReference type="AlphaFoldDB" id="A0A839UDC5"/>